<name>A0A810NAZ8_9ACTN</name>
<dbReference type="AlphaFoldDB" id="A0A810NAZ8"/>
<dbReference type="RefSeq" id="WP_212817740.1">
    <property type="nucleotide sequence ID" value="NZ_AP023359.1"/>
</dbReference>
<feature type="region of interest" description="Disordered" evidence="1">
    <location>
        <begin position="46"/>
        <end position="75"/>
    </location>
</feature>
<evidence type="ECO:0000256" key="1">
    <source>
        <dbReference type="SAM" id="MobiDB-lite"/>
    </source>
</evidence>
<sequence length="99" mass="10586">MGRGPKSGGGSARLDAIRNGTKRRRVAFAMRAEELAAQVGVLMGRKAAKAGRKRPLRTERGGRHATRSVSAVTRGVAGTRVSRRNGRKLGLGRKRVSPI</sequence>
<accession>A0A810NAZ8</accession>
<dbReference type="Proteomes" id="UP000680866">
    <property type="component" value="Chromosome"/>
</dbReference>
<feature type="region of interest" description="Disordered" evidence="1">
    <location>
        <begin position="1"/>
        <end position="20"/>
    </location>
</feature>
<protein>
    <submittedName>
        <fullName evidence="2">Uncharacterized protein</fullName>
    </submittedName>
</protein>
<reference evidence="2" key="1">
    <citation type="submission" date="2020-08" db="EMBL/GenBank/DDBJ databases">
        <title>Whole genome shotgun sequence of Polymorphospora rubra NBRC 101157.</title>
        <authorList>
            <person name="Komaki H."/>
            <person name="Tamura T."/>
        </authorList>
    </citation>
    <scope>NUCLEOTIDE SEQUENCE</scope>
    <source>
        <strain evidence="2">NBRC 101157</strain>
    </source>
</reference>
<feature type="compositionally biased region" description="Basic residues" evidence="1">
    <location>
        <begin position="46"/>
        <end position="55"/>
    </location>
</feature>
<evidence type="ECO:0000313" key="2">
    <source>
        <dbReference type="EMBL" id="BCJ68515.1"/>
    </source>
</evidence>
<dbReference type="EMBL" id="AP023359">
    <property type="protein sequence ID" value="BCJ68515.1"/>
    <property type="molecule type" value="Genomic_DNA"/>
</dbReference>
<dbReference type="KEGG" id="pry:Prubr_55360"/>
<proteinExistence type="predicted"/>
<gene>
    <name evidence="2" type="ORF">Prubr_55360</name>
</gene>
<evidence type="ECO:0000313" key="3">
    <source>
        <dbReference type="Proteomes" id="UP000680866"/>
    </source>
</evidence>
<keyword evidence="3" id="KW-1185">Reference proteome</keyword>
<organism evidence="2 3">
    <name type="scientific">Polymorphospora rubra</name>
    <dbReference type="NCBI Taxonomy" id="338584"/>
    <lineage>
        <taxon>Bacteria</taxon>
        <taxon>Bacillati</taxon>
        <taxon>Actinomycetota</taxon>
        <taxon>Actinomycetes</taxon>
        <taxon>Micromonosporales</taxon>
        <taxon>Micromonosporaceae</taxon>
        <taxon>Polymorphospora</taxon>
    </lineage>
</organism>
<feature type="compositionally biased region" description="Gly residues" evidence="1">
    <location>
        <begin position="1"/>
        <end position="11"/>
    </location>
</feature>